<reference evidence="1" key="1">
    <citation type="submission" date="2021-10" db="EMBL/GenBank/DDBJ databases">
        <title>Tropical sea cucumber genome reveals ecological adaptation and Cuvierian tubules defense mechanism.</title>
        <authorList>
            <person name="Chen T."/>
        </authorList>
    </citation>
    <scope>NUCLEOTIDE SEQUENCE</scope>
    <source>
        <strain evidence="1">Nanhai2018</strain>
        <tissue evidence="1">Muscle</tissue>
    </source>
</reference>
<proteinExistence type="predicted"/>
<comment type="caution">
    <text evidence="1">The sequence shown here is derived from an EMBL/GenBank/DDBJ whole genome shotgun (WGS) entry which is preliminary data.</text>
</comment>
<dbReference type="EMBL" id="JAIZAY010000008">
    <property type="protein sequence ID" value="KAJ8037168.1"/>
    <property type="molecule type" value="Genomic_DNA"/>
</dbReference>
<evidence type="ECO:0000313" key="2">
    <source>
        <dbReference type="Proteomes" id="UP001152320"/>
    </source>
</evidence>
<evidence type="ECO:0000313" key="1">
    <source>
        <dbReference type="EMBL" id="KAJ8037168.1"/>
    </source>
</evidence>
<name>A0A9Q1H973_HOLLE</name>
<sequence length="111" mass="12195">MHNLYSHFAVQSTSFSSVNVVVIDQSELLTKIWKCSVIVPTFMSNITIGHNLRGVNDVTESIYILGLPGSPFKEKNARSDLILLVPFNSSCFLISRASGTAGMRAYQQVSV</sequence>
<gene>
    <name evidence="1" type="ORF">HOLleu_17916</name>
</gene>
<keyword evidence="2" id="KW-1185">Reference proteome</keyword>
<organism evidence="1 2">
    <name type="scientific">Holothuria leucospilota</name>
    <name type="common">Black long sea cucumber</name>
    <name type="synonym">Mertensiothuria leucospilota</name>
    <dbReference type="NCBI Taxonomy" id="206669"/>
    <lineage>
        <taxon>Eukaryota</taxon>
        <taxon>Metazoa</taxon>
        <taxon>Echinodermata</taxon>
        <taxon>Eleutherozoa</taxon>
        <taxon>Echinozoa</taxon>
        <taxon>Holothuroidea</taxon>
        <taxon>Aspidochirotacea</taxon>
        <taxon>Aspidochirotida</taxon>
        <taxon>Holothuriidae</taxon>
        <taxon>Holothuria</taxon>
    </lineage>
</organism>
<protein>
    <submittedName>
        <fullName evidence="1">Uncharacterized protein</fullName>
    </submittedName>
</protein>
<accession>A0A9Q1H973</accession>
<dbReference type="AlphaFoldDB" id="A0A9Q1H973"/>
<dbReference type="Proteomes" id="UP001152320">
    <property type="component" value="Chromosome 8"/>
</dbReference>